<evidence type="ECO:0000313" key="2">
    <source>
        <dbReference type="Proteomes" id="UP001603857"/>
    </source>
</evidence>
<sequence>MKTTNGEDEPYNQPTFAVDNGKDDYTQEWNFFPAAPSGPPPPQPASRRGLPPRLGFMAMCTSKFDLRGLFLGQDWQIGRGISEGGVSQEISHCWKPSDEGGLKCNIDAVIFMAMGKFGVGLCIRDHNDTLFEQKLHFFICSNVTRGRSNDFGGTLEMNV</sequence>
<keyword evidence="2" id="KW-1185">Reference proteome</keyword>
<comment type="caution">
    <text evidence="1">The sequence shown here is derived from an EMBL/GenBank/DDBJ whole genome shotgun (WGS) entry which is preliminary data.</text>
</comment>
<dbReference type="AlphaFoldDB" id="A0ABD1MNL2"/>
<dbReference type="EMBL" id="JBGMDY010000004">
    <property type="protein sequence ID" value="KAL2337403.1"/>
    <property type="molecule type" value="Genomic_DNA"/>
</dbReference>
<evidence type="ECO:0000313" key="1">
    <source>
        <dbReference type="EMBL" id="KAL2337403.1"/>
    </source>
</evidence>
<proteinExistence type="predicted"/>
<dbReference type="Proteomes" id="UP001603857">
    <property type="component" value="Unassembled WGS sequence"/>
</dbReference>
<reference evidence="1 2" key="1">
    <citation type="submission" date="2024-08" db="EMBL/GenBank/DDBJ databases">
        <title>Insights into the chromosomal genome structure of Flemingia macrophylla.</title>
        <authorList>
            <person name="Ding Y."/>
            <person name="Zhao Y."/>
            <person name="Bi W."/>
            <person name="Wu M."/>
            <person name="Zhao G."/>
            <person name="Gong Y."/>
            <person name="Li W."/>
            <person name="Zhang P."/>
        </authorList>
    </citation>
    <scope>NUCLEOTIDE SEQUENCE [LARGE SCALE GENOMIC DNA]</scope>
    <source>
        <strain evidence="1">DYQJB</strain>
        <tissue evidence="1">Leaf</tissue>
    </source>
</reference>
<organism evidence="1 2">
    <name type="scientific">Flemingia macrophylla</name>
    <dbReference type="NCBI Taxonomy" id="520843"/>
    <lineage>
        <taxon>Eukaryota</taxon>
        <taxon>Viridiplantae</taxon>
        <taxon>Streptophyta</taxon>
        <taxon>Embryophyta</taxon>
        <taxon>Tracheophyta</taxon>
        <taxon>Spermatophyta</taxon>
        <taxon>Magnoliopsida</taxon>
        <taxon>eudicotyledons</taxon>
        <taxon>Gunneridae</taxon>
        <taxon>Pentapetalae</taxon>
        <taxon>rosids</taxon>
        <taxon>fabids</taxon>
        <taxon>Fabales</taxon>
        <taxon>Fabaceae</taxon>
        <taxon>Papilionoideae</taxon>
        <taxon>50 kb inversion clade</taxon>
        <taxon>NPAAA clade</taxon>
        <taxon>indigoferoid/millettioid clade</taxon>
        <taxon>Phaseoleae</taxon>
        <taxon>Flemingia</taxon>
    </lineage>
</organism>
<gene>
    <name evidence="1" type="ORF">Fmac_011849</name>
</gene>
<protein>
    <submittedName>
        <fullName evidence="1">Uncharacterized protein</fullName>
    </submittedName>
</protein>
<name>A0ABD1MNL2_9FABA</name>
<accession>A0ABD1MNL2</accession>